<dbReference type="EMBL" id="LT607413">
    <property type="protein sequence ID" value="SCE94736.1"/>
    <property type="molecule type" value="Genomic_DNA"/>
</dbReference>
<evidence type="ECO:0000259" key="2">
    <source>
        <dbReference type="Pfam" id="PF19830"/>
    </source>
</evidence>
<feature type="transmembrane region" description="Helical" evidence="1">
    <location>
        <begin position="261"/>
        <end position="281"/>
    </location>
</feature>
<name>A0A1C4WER0_MICEC</name>
<feature type="transmembrane region" description="Helical" evidence="1">
    <location>
        <begin position="233"/>
        <end position="249"/>
    </location>
</feature>
<feature type="transmembrane region" description="Helical" evidence="1">
    <location>
        <begin position="441"/>
        <end position="459"/>
    </location>
</feature>
<sequence length="616" mass="67244">MTTPGSEAGREWLLRPVSSNATRRDDPGGPDAGVRLAGRWLPDVVAVAGFVLLALWVTVRFWMNPDHESRVNPTDQAQFEWMMAHGARVVTDFAYPFGSDRMNVPDGVNLMANTSVLSVSLPMTPVTVLFGPRTAFLLFLTGAMIATGTAWYLVISRVLTRSRLAAWAGATFCAFSPAMVSHANAHPNIVAQYVVPLIVWRTLALREPGRSVRNGLVLGLLIVWQAFLNLEILLMTAVGLGVVVAVLAVRRPYLRRYGRPFLAGLGVAAGLALVVLAYPLYVQFFGPGAYEGLSRLIRGYRSDLASFFAWPGESLAGDPRDTRRLAKNPTEENAFLGWPLAVLVPALVWWLRDRAEVLGLAAAGVLFAVLSLGREIRYNGRDTGVPAPWAVLENLPILHSVVPTRWALALTPVVGLLLAYGVERAGDLARRHPAARRQIRFGAVTVLAMALLPLLPTPLPTTRLDPVPEFVLSGAWRPYLAGGRSLVALPLPDTDYADPLRWSAVTGLEMPIARGYFLGPDRRPDAPEGRIALFGATPRPTSSFFVTIRRTGAVPPITPQDRVAAVDDLRYWRAGAVVLAPHRHEDALRRGMTELTGVEPVRIGGVWLWDVRPLVD</sequence>
<feature type="domain" description="DUF6311" evidence="2">
    <location>
        <begin position="96"/>
        <end position="411"/>
    </location>
</feature>
<reference evidence="4" key="1">
    <citation type="submission" date="2016-06" db="EMBL/GenBank/DDBJ databases">
        <authorList>
            <person name="Varghese N."/>
            <person name="Submissions Spin"/>
        </authorList>
    </citation>
    <scope>NUCLEOTIDE SEQUENCE [LARGE SCALE GENOMIC DNA]</scope>
    <source>
        <strain evidence="4">DSM 43816</strain>
    </source>
</reference>
<feature type="transmembrane region" description="Helical" evidence="1">
    <location>
        <begin position="334"/>
        <end position="351"/>
    </location>
</feature>
<dbReference type="InterPro" id="IPR046278">
    <property type="entry name" value="DUF6311"/>
</dbReference>
<gene>
    <name evidence="3" type="ORF">GA0070618_2125</name>
</gene>
<evidence type="ECO:0000313" key="4">
    <source>
        <dbReference type="Proteomes" id="UP000198253"/>
    </source>
</evidence>
<feature type="transmembrane region" description="Helical" evidence="1">
    <location>
        <begin position="44"/>
        <end position="63"/>
    </location>
</feature>
<evidence type="ECO:0000313" key="3">
    <source>
        <dbReference type="EMBL" id="SCE94736.1"/>
    </source>
</evidence>
<keyword evidence="1" id="KW-0812">Transmembrane</keyword>
<feature type="transmembrane region" description="Helical" evidence="1">
    <location>
        <begin position="211"/>
        <end position="227"/>
    </location>
</feature>
<feature type="transmembrane region" description="Helical" evidence="1">
    <location>
        <begin position="397"/>
        <end position="420"/>
    </location>
</feature>
<keyword evidence="1" id="KW-0472">Membrane</keyword>
<feature type="transmembrane region" description="Helical" evidence="1">
    <location>
        <begin position="136"/>
        <end position="155"/>
    </location>
</feature>
<dbReference type="Pfam" id="PF19830">
    <property type="entry name" value="DUF6311"/>
    <property type="match status" value="1"/>
</dbReference>
<protein>
    <recommendedName>
        <fullName evidence="2">DUF6311 domain-containing protein</fullName>
    </recommendedName>
</protein>
<keyword evidence="1" id="KW-1133">Transmembrane helix</keyword>
<dbReference type="RefSeq" id="WP_414467570.1">
    <property type="nucleotide sequence ID" value="NZ_LT607413.1"/>
</dbReference>
<keyword evidence="4" id="KW-1185">Reference proteome</keyword>
<feature type="transmembrane region" description="Helical" evidence="1">
    <location>
        <begin position="358"/>
        <end position="377"/>
    </location>
</feature>
<dbReference type="AlphaFoldDB" id="A0A1C4WER0"/>
<dbReference type="Proteomes" id="UP000198253">
    <property type="component" value="Chromosome I"/>
</dbReference>
<proteinExistence type="predicted"/>
<dbReference type="InParanoid" id="A0A1C4WER0"/>
<evidence type="ECO:0000256" key="1">
    <source>
        <dbReference type="SAM" id="Phobius"/>
    </source>
</evidence>
<organism evidence="3 4">
    <name type="scientific">Micromonospora echinospora</name>
    <name type="common">Micromonospora purpurea</name>
    <dbReference type="NCBI Taxonomy" id="1877"/>
    <lineage>
        <taxon>Bacteria</taxon>
        <taxon>Bacillati</taxon>
        <taxon>Actinomycetota</taxon>
        <taxon>Actinomycetes</taxon>
        <taxon>Micromonosporales</taxon>
        <taxon>Micromonosporaceae</taxon>
        <taxon>Micromonospora</taxon>
    </lineage>
</organism>
<accession>A0A1C4WER0</accession>